<name>A0A9N9GNC6_9GLOM</name>
<dbReference type="PANTHER" id="PTHR45786">
    <property type="entry name" value="DNA BINDING PROTEIN-LIKE"/>
    <property type="match status" value="1"/>
</dbReference>
<accession>A0A9N9GNC6</accession>
<dbReference type="OrthoDB" id="1748060at2759"/>
<proteinExistence type="predicted"/>
<reference evidence="1" key="1">
    <citation type="submission" date="2021-06" db="EMBL/GenBank/DDBJ databases">
        <authorList>
            <person name="Kallberg Y."/>
            <person name="Tangrot J."/>
            <person name="Rosling A."/>
        </authorList>
    </citation>
    <scope>NUCLEOTIDE SEQUENCE</scope>
    <source>
        <strain evidence="1">CL551</strain>
    </source>
</reference>
<dbReference type="PANTHER" id="PTHR45786:SF74">
    <property type="entry name" value="ATP-DEPENDENT DNA HELICASE"/>
    <property type="match status" value="1"/>
</dbReference>
<comment type="caution">
    <text evidence="1">The sequence shown here is derived from an EMBL/GenBank/DDBJ whole genome shotgun (WGS) entry which is preliminary data.</text>
</comment>
<gene>
    <name evidence="1" type="ORF">AMORRO_LOCUS8368</name>
</gene>
<evidence type="ECO:0000313" key="2">
    <source>
        <dbReference type="Proteomes" id="UP000789342"/>
    </source>
</evidence>
<protein>
    <submittedName>
        <fullName evidence="1">16010_t:CDS:1</fullName>
    </submittedName>
</protein>
<dbReference type="EMBL" id="CAJVPV010007069">
    <property type="protein sequence ID" value="CAG8614283.1"/>
    <property type="molecule type" value="Genomic_DNA"/>
</dbReference>
<keyword evidence="2" id="KW-1185">Reference proteome</keyword>
<evidence type="ECO:0000313" key="1">
    <source>
        <dbReference type="EMBL" id="CAG8614283.1"/>
    </source>
</evidence>
<sequence length="448" mass="51328">MPPFHCIFCSIICDKDHDDAYDIKLAQKPGKTSEQYRKRLLAKERQKHYIKKRKINNIEAIAYKGSIESIESIKHLDYKPESDVAIIITNAINNNIISEIDAKIQVNQECYKLERIDQTCIHCDAKFWIEEKNQSSSKKSSKFSICCAHGKVHLPSLSEPPPYLLDLYTSVGSDGNSFHKNIRSYNNILACMSFGANIINEFQERGVSNFRIHGQVYHSVGPLLSKEGCSSTFAQLYIYDTVHENENRCNIVQGLNKVILKNLQDMLDECNPYIQKFRQVRDLIQENVTNEITMLIHGDRTRDPRRYNTPNASEVAAIMISDGHKVDLSNRDILLRSCGGGLQRISELCPSYDPLHYVLLFPGGDNGWHIDIPLKEAKKRERVMAMQFYSYRLQIRNSIILRGQLSDLIDFVYPNLVENSGNMNYMIGKAILTPKNDEVEKISDLIMN</sequence>
<dbReference type="Proteomes" id="UP000789342">
    <property type="component" value="Unassembled WGS sequence"/>
</dbReference>
<organism evidence="1 2">
    <name type="scientific">Acaulospora morrowiae</name>
    <dbReference type="NCBI Taxonomy" id="94023"/>
    <lineage>
        <taxon>Eukaryota</taxon>
        <taxon>Fungi</taxon>
        <taxon>Fungi incertae sedis</taxon>
        <taxon>Mucoromycota</taxon>
        <taxon>Glomeromycotina</taxon>
        <taxon>Glomeromycetes</taxon>
        <taxon>Diversisporales</taxon>
        <taxon>Acaulosporaceae</taxon>
        <taxon>Acaulospora</taxon>
    </lineage>
</organism>
<dbReference type="AlphaFoldDB" id="A0A9N9GNC6"/>